<name>A0AAW0D8X0_9AGAR</name>
<proteinExistence type="inferred from homology"/>
<sequence length="592" mass="62487">MITHTFISLSLTLLAGSVPLSQRSFNPSDPSLDVPPTISFLNSSSSSPGSFSLPIRRHTPTHHLARRQGSVSGSTGLGNNNDLLYTIPITFGNQVTAVHLDTGSSDLWAITSQCTTGTCSRLSTLTHPINTPTNVTNTKVDMRYGDSLTGTSAQGLVAFDTATVAGIAITNQPFAAVSATTNTVVQFGASGIFGLSFPSGSDVQEQLTIATSGQLTTTDAFIKNTWKYGPLTLPDKHDQPTRIADRGTIDAGTGGEGKLTVGKLPDEVEEGEVDWVPVRLYKPEEGGLRAPGFAPDEVYPFRWELDIDGVYLDGKRLPDSTIPPTGGVDAKRVSALIDTGNSLMRGPKDVVDNILSQVSPNYRPGVDNSATFPCETVHRLEFEIGGKRYPIDPRDFIGPLPNAPNDATTCVADNLVETDAPGIGALFRWSLGDPFFKSNLVAFHYGNLTHPSVDPPRIGLRSLVPPDADEQLRKAVAEARASGVGLDNSIELAPTASAATAAQITVSEVPLTSTSTFGASPTDANNGQATQTQATETPVVTISMDGPNGGSTQEQGSRDRILTSIRIVAVQMAGLSLSTQPITSGTQQPSEF</sequence>
<comment type="similarity">
    <text evidence="1">Belongs to the peptidase A1 family.</text>
</comment>
<protein>
    <recommendedName>
        <fullName evidence="4">Peptidase A1 domain-containing protein</fullName>
    </recommendedName>
</protein>
<dbReference type="InterPro" id="IPR001461">
    <property type="entry name" value="Aspartic_peptidase_A1"/>
</dbReference>
<dbReference type="SUPFAM" id="SSF50630">
    <property type="entry name" value="Acid proteases"/>
    <property type="match status" value="1"/>
</dbReference>
<dbReference type="PANTHER" id="PTHR47966:SF74">
    <property type="entry name" value="AGR407CP"/>
    <property type="match status" value="1"/>
</dbReference>
<dbReference type="GO" id="GO:0006508">
    <property type="term" value="P:proteolysis"/>
    <property type="evidence" value="ECO:0007669"/>
    <property type="project" value="InterPro"/>
</dbReference>
<dbReference type="CDD" id="cd05471">
    <property type="entry name" value="pepsin_like"/>
    <property type="match status" value="1"/>
</dbReference>
<organism evidence="5 6">
    <name type="scientific">Paramarasmius palmivorus</name>
    <dbReference type="NCBI Taxonomy" id="297713"/>
    <lineage>
        <taxon>Eukaryota</taxon>
        <taxon>Fungi</taxon>
        <taxon>Dikarya</taxon>
        <taxon>Basidiomycota</taxon>
        <taxon>Agaricomycotina</taxon>
        <taxon>Agaricomycetes</taxon>
        <taxon>Agaricomycetidae</taxon>
        <taxon>Agaricales</taxon>
        <taxon>Marasmiineae</taxon>
        <taxon>Marasmiaceae</taxon>
        <taxon>Paramarasmius</taxon>
    </lineage>
</organism>
<gene>
    <name evidence="5" type="ORF">VNI00_006856</name>
</gene>
<feature type="domain" description="Peptidase A1" evidence="4">
    <location>
        <begin position="85"/>
        <end position="461"/>
    </location>
</feature>
<dbReference type="InterPro" id="IPR021109">
    <property type="entry name" value="Peptidase_aspartic_dom_sf"/>
</dbReference>
<keyword evidence="3" id="KW-0732">Signal</keyword>
<evidence type="ECO:0000259" key="4">
    <source>
        <dbReference type="PROSITE" id="PS51767"/>
    </source>
</evidence>
<comment type="caution">
    <text evidence="5">The sequence shown here is derived from an EMBL/GenBank/DDBJ whole genome shotgun (WGS) entry which is preliminary data.</text>
</comment>
<evidence type="ECO:0000256" key="2">
    <source>
        <dbReference type="SAM" id="MobiDB-lite"/>
    </source>
</evidence>
<dbReference type="InterPro" id="IPR034164">
    <property type="entry name" value="Pepsin-like_dom"/>
</dbReference>
<dbReference type="PRINTS" id="PR00792">
    <property type="entry name" value="PEPSIN"/>
</dbReference>
<feature type="signal peptide" evidence="3">
    <location>
        <begin position="1"/>
        <end position="17"/>
    </location>
</feature>
<dbReference type="Gene3D" id="2.40.70.10">
    <property type="entry name" value="Acid Proteases"/>
    <property type="match status" value="2"/>
</dbReference>
<dbReference type="InterPro" id="IPR033121">
    <property type="entry name" value="PEPTIDASE_A1"/>
</dbReference>
<dbReference type="Proteomes" id="UP001383192">
    <property type="component" value="Unassembled WGS sequence"/>
</dbReference>
<evidence type="ECO:0000313" key="6">
    <source>
        <dbReference type="Proteomes" id="UP001383192"/>
    </source>
</evidence>
<feature type="chain" id="PRO_5043990356" description="Peptidase A1 domain-containing protein" evidence="3">
    <location>
        <begin position="18"/>
        <end position="592"/>
    </location>
</feature>
<accession>A0AAW0D8X0</accession>
<dbReference type="EMBL" id="JAYKXP010000021">
    <property type="protein sequence ID" value="KAK7047190.1"/>
    <property type="molecule type" value="Genomic_DNA"/>
</dbReference>
<evidence type="ECO:0000256" key="1">
    <source>
        <dbReference type="ARBA" id="ARBA00007447"/>
    </source>
</evidence>
<evidence type="ECO:0000313" key="5">
    <source>
        <dbReference type="EMBL" id="KAK7047190.1"/>
    </source>
</evidence>
<feature type="compositionally biased region" description="Basic and acidic residues" evidence="2">
    <location>
        <begin position="237"/>
        <end position="248"/>
    </location>
</feature>
<keyword evidence="6" id="KW-1185">Reference proteome</keyword>
<evidence type="ECO:0000256" key="3">
    <source>
        <dbReference type="SAM" id="SignalP"/>
    </source>
</evidence>
<feature type="region of interest" description="Disordered" evidence="2">
    <location>
        <begin position="237"/>
        <end position="258"/>
    </location>
</feature>
<dbReference type="PANTHER" id="PTHR47966">
    <property type="entry name" value="BETA-SITE APP-CLEAVING ENZYME, ISOFORM A-RELATED"/>
    <property type="match status" value="1"/>
</dbReference>
<dbReference type="PROSITE" id="PS51767">
    <property type="entry name" value="PEPTIDASE_A1"/>
    <property type="match status" value="1"/>
</dbReference>
<dbReference type="Pfam" id="PF00026">
    <property type="entry name" value="Asp"/>
    <property type="match status" value="2"/>
</dbReference>
<reference evidence="5 6" key="1">
    <citation type="submission" date="2024-01" db="EMBL/GenBank/DDBJ databases">
        <title>A draft genome for a cacao thread blight-causing isolate of Paramarasmius palmivorus.</title>
        <authorList>
            <person name="Baruah I.K."/>
            <person name="Bukari Y."/>
            <person name="Amoako-Attah I."/>
            <person name="Meinhardt L.W."/>
            <person name="Bailey B.A."/>
            <person name="Cohen S.P."/>
        </authorList>
    </citation>
    <scope>NUCLEOTIDE SEQUENCE [LARGE SCALE GENOMIC DNA]</scope>
    <source>
        <strain evidence="5 6">GH-12</strain>
    </source>
</reference>
<dbReference type="AlphaFoldDB" id="A0AAW0D8X0"/>
<dbReference type="GO" id="GO:0004190">
    <property type="term" value="F:aspartic-type endopeptidase activity"/>
    <property type="evidence" value="ECO:0007669"/>
    <property type="project" value="InterPro"/>
</dbReference>